<dbReference type="InterPro" id="IPR010559">
    <property type="entry name" value="Sig_transdc_His_kin_internal"/>
</dbReference>
<keyword evidence="6" id="KW-0808">Transferase</keyword>
<evidence type="ECO:0000256" key="10">
    <source>
        <dbReference type="ARBA" id="ARBA00023012"/>
    </source>
</evidence>
<dbReference type="Pfam" id="PF02518">
    <property type="entry name" value="HATPase_c"/>
    <property type="match status" value="1"/>
</dbReference>
<keyword evidence="13" id="KW-1133">Transmembrane helix</keyword>
<dbReference type="Gene3D" id="3.30.565.10">
    <property type="entry name" value="Histidine kinase-like ATPase, C-terminal domain"/>
    <property type="match status" value="1"/>
</dbReference>
<evidence type="ECO:0000313" key="17">
    <source>
        <dbReference type="Proteomes" id="UP000256977"/>
    </source>
</evidence>
<keyword evidence="17" id="KW-1185">Reference proteome</keyword>
<evidence type="ECO:0000256" key="2">
    <source>
        <dbReference type="ARBA" id="ARBA00004651"/>
    </source>
</evidence>
<dbReference type="InterPro" id="IPR004358">
    <property type="entry name" value="Sig_transdc_His_kin-like_C"/>
</dbReference>
<dbReference type="InterPro" id="IPR003594">
    <property type="entry name" value="HATPase_dom"/>
</dbReference>
<reference evidence="16 17" key="1">
    <citation type="submission" date="2018-07" db="EMBL/GenBank/DDBJ databases">
        <title>Genomic Encyclopedia of Type Strains, Phase III (KMG-III): the genomes of soil and plant-associated and newly described type strains.</title>
        <authorList>
            <person name="Whitman W."/>
        </authorList>
    </citation>
    <scope>NUCLEOTIDE SEQUENCE [LARGE SCALE GENOMIC DNA]</scope>
    <source>
        <strain evidence="16 17">CECT 7287</strain>
    </source>
</reference>
<keyword evidence="5" id="KW-0597">Phosphoprotein</keyword>
<keyword evidence="10" id="KW-0902">Two-component regulatory system</keyword>
<keyword evidence="7" id="KW-0547">Nucleotide-binding</keyword>
<evidence type="ECO:0000259" key="14">
    <source>
        <dbReference type="PROSITE" id="PS50109"/>
    </source>
</evidence>
<dbReference type="PANTHER" id="PTHR34220:SF7">
    <property type="entry name" value="SENSOR HISTIDINE KINASE YPDA"/>
    <property type="match status" value="1"/>
</dbReference>
<name>A0A3D9KAE4_9BACL</name>
<accession>A0A3D9KAE4</accession>
<dbReference type="GO" id="GO:0000155">
    <property type="term" value="F:phosphorelay sensor kinase activity"/>
    <property type="evidence" value="ECO:0007669"/>
    <property type="project" value="InterPro"/>
</dbReference>
<feature type="coiled-coil region" evidence="12">
    <location>
        <begin position="354"/>
        <end position="381"/>
    </location>
</feature>
<evidence type="ECO:0000256" key="5">
    <source>
        <dbReference type="ARBA" id="ARBA00022553"/>
    </source>
</evidence>
<dbReference type="PRINTS" id="PR00344">
    <property type="entry name" value="BCTRLSENSOR"/>
</dbReference>
<dbReference type="OrthoDB" id="9776552at2"/>
<dbReference type="SUPFAM" id="SSF55874">
    <property type="entry name" value="ATPase domain of HSP90 chaperone/DNA topoisomerase II/histidine kinase"/>
    <property type="match status" value="1"/>
</dbReference>
<feature type="transmembrane region" description="Helical" evidence="13">
    <location>
        <begin position="294"/>
        <end position="313"/>
    </location>
</feature>
<dbReference type="EC" id="2.7.13.3" evidence="3"/>
<dbReference type="SMART" id="SM00387">
    <property type="entry name" value="HATPase_c"/>
    <property type="match status" value="1"/>
</dbReference>
<evidence type="ECO:0000256" key="3">
    <source>
        <dbReference type="ARBA" id="ARBA00012438"/>
    </source>
</evidence>
<comment type="catalytic activity">
    <reaction evidence="1">
        <text>ATP + protein L-histidine = ADP + protein N-phospho-L-histidine.</text>
        <dbReference type="EC" id="2.7.13.3"/>
    </reaction>
</comment>
<dbReference type="GO" id="GO:0005524">
    <property type="term" value="F:ATP binding"/>
    <property type="evidence" value="ECO:0007669"/>
    <property type="project" value="UniProtKB-KW"/>
</dbReference>
<comment type="caution">
    <text evidence="16">The sequence shown here is derived from an EMBL/GenBank/DDBJ whole genome shotgun (WGS) entry which is preliminary data.</text>
</comment>
<evidence type="ECO:0000256" key="12">
    <source>
        <dbReference type="SAM" id="Coils"/>
    </source>
</evidence>
<dbReference type="InterPro" id="IPR005467">
    <property type="entry name" value="His_kinase_dom"/>
</dbReference>
<evidence type="ECO:0000259" key="15">
    <source>
        <dbReference type="PROSITE" id="PS50885"/>
    </source>
</evidence>
<evidence type="ECO:0000256" key="9">
    <source>
        <dbReference type="ARBA" id="ARBA00022840"/>
    </source>
</evidence>
<feature type="domain" description="HAMP" evidence="15">
    <location>
        <begin position="314"/>
        <end position="366"/>
    </location>
</feature>
<dbReference type="InterPro" id="IPR003660">
    <property type="entry name" value="HAMP_dom"/>
</dbReference>
<evidence type="ECO:0000256" key="4">
    <source>
        <dbReference type="ARBA" id="ARBA00022475"/>
    </source>
</evidence>
<feature type="domain" description="Histidine kinase" evidence="14">
    <location>
        <begin position="475"/>
        <end position="579"/>
    </location>
</feature>
<gene>
    <name evidence="16" type="ORF">DFP98_108201</name>
</gene>
<dbReference type="PROSITE" id="PS50109">
    <property type="entry name" value="HIS_KIN"/>
    <property type="match status" value="1"/>
</dbReference>
<dbReference type="AlphaFoldDB" id="A0A3D9KAE4"/>
<dbReference type="Pfam" id="PF06580">
    <property type="entry name" value="His_kinase"/>
    <property type="match status" value="1"/>
</dbReference>
<comment type="subcellular location">
    <subcellularLocation>
        <location evidence="2">Cell membrane</location>
        <topology evidence="2">Multi-pass membrane protein</topology>
    </subcellularLocation>
</comment>
<dbReference type="EMBL" id="QRDZ01000008">
    <property type="protein sequence ID" value="RED83358.1"/>
    <property type="molecule type" value="Genomic_DNA"/>
</dbReference>
<dbReference type="Proteomes" id="UP000256977">
    <property type="component" value="Unassembled WGS sequence"/>
</dbReference>
<keyword evidence="11 13" id="KW-0472">Membrane</keyword>
<evidence type="ECO:0000256" key="6">
    <source>
        <dbReference type="ARBA" id="ARBA00022679"/>
    </source>
</evidence>
<keyword evidence="8 16" id="KW-0418">Kinase</keyword>
<keyword evidence="9" id="KW-0067">ATP-binding</keyword>
<keyword evidence="4" id="KW-1003">Cell membrane</keyword>
<proteinExistence type="predicted"/>
<dbReference type="InterPro" id="IPR036890">
    <property type="entry name" value="HATPase_C_sf"/>
</dbReference>
<keyword evidence="13" id="KW-0812">Transmembrane</keyword>
<dbReference type="Gene3D" id="6.10.340.10">
    <property type="match status" value="1"/>
</dbReference>
<dbReference type="PROSITE" id="PS50885">
    <property type="entry name" value="HAMP"/>
    <property type="match status" value="1"/>
</dbReference>
<evidence type="ECO:0000256" key="13">
    <source>
        <dbReference type="SAM" id="Phobius"/>
    </source>
</evidence>
<evidence type="ECO:0000256" key="1">
    <source>
        <dbReference type="ARBA" id="ARBA00000085"/>
    </source>
</evidence>
<dbReference type="PANTHER" id="PTHR34220">
    <property type="entry name" value="SENSOR HISTIDINE KINASE YPDA"/>
    <property type="match status" value="1"/>
</dbReference>
<organism evidence="16 17">
    <name type="scientific">Cohnella phaseoli</name>
    <dbReference type="NCBI Taxonomy" id="456490"/>
    <lineage>
        <taxon>Bacteria</taxon>
        <taxon>Bacillati</taxon>
        <taxon>Bacillota</taxon>
        <taxon>Bacilli</taxon>
        <taxon>Bacillales</taxon>
        <taxon>Paenibacillaceae</taxon>
        <taxon>Cohnella</taxon>
    </lineage>
</organism>
<evidence type="ECO:0000256" key="7">
    <source>
        <dbReference type="ARBA" id="ARBA00022741"/>
    </source>
</evidence>
<keyword evidence="12" id="KW-0175">Coiled coil</keyword>
<dbReference type="GO" id="GO:0005886">
    <property type="term" value="C:plasma membrane"/>
    <property type="evidence" value="ECO:0007669"/>
    <property type="project" value="UniProtKB-SubCell"/>
</dbReference>
<dbReference type="RefSeq" id="WP_116060954.1">
    <property type="nucleotide sequence ID" value="NZ_QRDZ01000008.1"/>
</dbReference>
<protein>
    <recommendedName>
        <fullName evidence="3">histidine kinase</fullName>
        <ecNumber evidence="3">2.7.13.3</ecNumber>
    </recommendedName>
</protein>
<evidence type="ECO:0000256" key="11">
    <source>
        <dbReference type="ARBA" id="ARBA00023136"/>
    </source>
</evidence>
<evidence type="ECO:0000256" key="8">
    <source>
        <dbReference type="ARBA" id="ARBA00022777"/>
    </source>
</evidence>
<sequence length="586" mass="67779">MEWRLSFPSMGNFSLHSLKNRVAAVLLLSTIIPLVLSGGISYFSITSILENKIQNGVHSNLKQVQISLVNTLANLNHVSQQLAFNGTVGRDLSKYLEMDDLLLKDRLGKEIQNNVNLINFTNPDLGRMFYYFADTQSYVFPEPMLSDQFVPESNPKLLQQGELTYYGPHQTAMSRFIDRMVLSATRKVDVPGYDNLYIYIETSFQLTQNVLQADNTSMNVGHLLVNENNQVTYSENAQLFPVGSRYEPARNREGIYETQGSLLFEEPHAQGWKLVAVIPKESYNSEKNLWIRQFALFTCVSILIALVCFWTIWRTIRKPLARFNKEIKQVHDSNFHSPLKMTKIIEFDFLLRKFQQMRQQIWELLQEIKEKEKRKTEMEVEKLLFQINPHFIHNTLDTIRWLARSQGMKEIDNLISALNRVLYYNMGKGGPSTIREEIAALKDYVELQRIRYDFAFTVNVHANEDVLNLPIPRFILQPLVENSLYHGLKDEGRIEVRIEAVEGRYASIQVQDNGAGMKEEEMKRLLENHTRERRKVGMGIGLYYVNRMIRAQYGDTASFDISSESGKGTTMAIRIPLDEERSMEES</sequence>
<evidence type="ECO:0000313" key="16">
    <source>
        <dbReference type="EMBL" id="RED83358.1"/>
    </source>
</evidence>
<dbReference type="InterPro" id="IPR050640">
    <property type="entry name" value="Bact_2-comp_sensor_kinase"/>
</dbReference>